<gene>
    <name evidence="2" type="ORF">FYK55_25100</name>
</gene>
<feature type="region of interest" description="Disordered" evidence="1">
    <location>
        <begin position="121"/>
        <end position="162"/>
    </location>
</feature>
<evidence type="ECO:0000313" key="2">
    <source>
        <dbReference type="EMBL" id="KAA5539201.1"/>
    </source>
</evidence>
<name>A0A5M6CVG8_9BACT</name>
<comment type="caution">
    <text evidence="2">The sequence shown here is derived from an EMBL/GenBank/DDBJ whole genome shotgun (WGS) entry which is preliminary data.</text>
</comment>
<accession>A0A5M6CVG8</accession>
<reference evidence="2 3" key="1">
    <citation type="submission" date="2019-08" db="EMBL/GenBank/DDBJ databases">
        <authorList>
            <person name="Dhanesh K."/>
            <person name="Kumar G."/>
            <person name="Sasikala C."/>
            <person name="Venkata Ramana C."/>
        </authorList>
    </citation>
    <scope>NUCLEOTIDE SEQUENCE [LARGE SCALE GENOMIC DNA]</scope>
    <source>
        <strain evidence="2 3">JC645</strain>
    </source>
</reference>
<dbReference type="EMBL" id="VWOX01000021">
    <property type="protein sequence ID" value="KAA5539201.1"/>
    <property type="molecule type" value="Genomic_DNA"/>
</dbReference>
<protein>
    <submittedName>
        <fullName evidence="2">Uncharacterized protein</fullName>
    </submittedName>
</protein>
<proteinExistence type="predicted"/>
<evidence type="ECO:0000256" key="1">
    <source>
        <dbReference type="SAM" id="MobiDB-lite"/>
    </source>
</evidence>
<dbReference type="Proteomes" id="UP000324479">
    <property type="component" value="Unassembled WGS sequence"/>
</dbReference>
<dbReference type="RefSeq" id="WP_150079394.1">
    <property type="nucleotide sequence ID" value="NZ_VWOX01000021.1"/>
</dbReference>
<evidence type="ECO:0000313" key="3">
    <source>
        <dbReference type="Proteomes" id="UP000324479"/>
    </source>
</evidence>
<organism evidence="2 3">
    <name type="scientific">Roseiconus nitratireducens</name>
    <dbReference type="NCBI Taxonomy" id="2605748"/>
    <lineage>
        <taxon>Bacteria</taxon>
        <taxon>Pseudomonadati</taxon>
        <taxon>Planctomycetota</taxon>
        <taxon>Planctomycetia</taxon>
        <taxon>Pirellulales</taxon>
        <taxon>Pirellulaceae</taxon>
        <taxon>Roseiconus</taxon>
    </lineage>
</organism>
<keyword evidence="3" id="KW-1185">Reference proteome</keyword>
<sequence>MLCPHRDGPHVDVLCPHRDDGGGWLVTGLAVALREVKMEGDFRSSSCGAPALFPHRRPLGFASRAFWLAGVVVVTCSLVLQRPAALLQTDAQTLADTHQSSVQAATCDFFGVPLPAAGDASDRLETDDWNVGSLTGRLAPPPRPAPSGCRPLARGSRPSSAMTSLVQSGIRLQI</sequence>
<dbReference type="AlphaFoldDB" id="A0A5M6CVG8"/>